<sequence>MWGPERLPACYFWLTANRNLKNFFIWAHDFILAYEFRVKSTSRYNAIFKGPFIDEFSDEEVASAGAEPTTAQDATEGASTSAPTDQTTSTAPSAPDDPPLQLATRTTRPSVLLANLPSQIMTEEEIAEAQAGIQASQIHYEPSHAADTVHPVHPIQLNGFQSSNATTPSTRAASTPDPRAPTRSSNWRSTVPDLETIAGFAPLRPPPPIMTEAEIETLLAPVKTELEKLKGTRMPPDNGRVAGKTAMQVLRDRLLPIGRYIMQILDNIEEHRRGATETEVCRYIAEHYSPQDLTPVDGLGITEIYRNTIYLEKTHYEQWLAEVEEESRRVKAEEEEEARRPEALEDRFVDESEEVPRLVDGDVWRAPGEERFRPVPLLGKVIPGLEIDGTDDEGDVGMADSGSWWDGVRWPWGQPEGG</sequence>
<feature type="domain" description="Chromodomain-helicase-DNA-binding protein 1-like C-terminal" evidence="4">
    <location>
        <begin position="210"/>
        <end position="306"/>
    </location>
</feature>
<feature type="region of interest" description="Disordered" evidence="3">
    <location>
        <begin position="386"/>
        <end position="418"/>
    </location>
</feature>
<evidence type="ECO:0000256" key="1">
    <source>
        <dbReference type="ARBA" id="ARBA00004123"/>
    </source>
</evidence>
<dbReference type="OrthoDB" id="3801079at2759"/>
<keyword evidence="6" id="KW-1185">Reference proteome</keyword>
<feature type="region of interest" description="Disordered" evidence="3">
    <location>
        <begin position="328"/>
        <end position="347"/>
    </location>
</feature>
<comment type="caution">
    <text evidence="5">The sequence shown here is derived from an EMBL/GenBank/DDBJ whole genome shotgun (WGS) entry which is preliminary data.</text>
</comment>
<comment type="subcellular location">
    <subcellularLocation>
        <location evidence="1">Nucleus</location>
    </subcellularLocation>
</comment>
<dbReference type="Proteomes" id="UP001140510">
    <property type="component" value="Unassembled WGS sequence"/>
</dbReference>
<evidence type="ECO:0000313" key="6">
    <source>
        <dbReference type="Proteomes" id="UP001140510"/>
    </source>
</evidence>
<evidence type="ECO:0000256" key="2">
    <source>
        <dbReference type="ARBA" id="ARBA00023242"/>
    </source>
</evidence>
<dbReference type="EMBL" id="JAPEVA010000122">
    <property type="protein sequence ID" value="KAJ4398747.1"/>
    <property type="molecule type" value="Genomic_DNA"/>
</dbReference>
<feature type="compositionally biased region" description="Polar residues" evidence="3">
    <location>
        <begin position="69"/>
        <end position="92"/>
    </location>
</feature>
<evidence type="ECO:0000313" key="5">
    <source>
        <dbReference type="EMBL" id="KAJ4398747.1"/>
    </source>
</evidence>
<reference evidence="5" key="1">
    <citation type="submission" date="2022-10" db="EMBL/GenBank/DDBJ databases">
        <title>Tapping the CABI collections for fungal endophytes: first genome assemblies for Collariella, Neodidymelliopsis, Ascochyta clinopodiicola, Didymella pomorum, Didymosphaeria variabile, Neocosmospora piperis and Neocucurbitaria cava.</title>
        <authorList>
            <person name="Hill R."/>
        </authorList>
    </citation>
    <scope>NUCLEOTIDE SEQUENCE</scope>
    <source>
        <strain evidence="5">IMI 355091</strain>
    </source>
</reference>
<name>A0A9W9D2Y8_9PLEO</name>
<feature type="region of interest" description="Disordered" evidence="3">
    <location>
        <begin position="156"/>
        <end position="190"/>
    </location>
</feature>
<protein>
    <recommendedName>
        <fullName evidence="4">Chromodomain-helicase-DNA-binding protein 1-like C-terminal domain-containing protein</fullName>
    </recommendedName>
</protein>
<evidence type="ECO:0000256" key="3">
    <source>
        <dbReference type="SAM" id="MobiDB-lite"/>
    </source>
</evidence>
<feature type="region of interest" description="Disordered" evidence="3">
    <location>
        <begin position="61"/>
        <end position="108"/>
    </location>
</feature>
<keyword evidence="2" id="KW-0539">Nucleus</keyword>
<dbReference type="Pfam" id="PF13907">
    <property type="entry name" value="CHD1-like_C"/>
    <property type="match status" value="1"/>
</dbReference>
<dbReference type="InterPro" id="IPR025260">
    <property type="entry name" value="CHD1-like_C"/>
</dbReference>
<dbReference type="AlphaFoldDB" id="A0A9W9D2Y8"/>
<proteinExistence type="predicted"/>
<organism evidence="5 6">
    <name type="scientific">Didymella pomorum</name>
    <dbReference type="NCBI Taxonomy" id="749634"/>
    <lineage>
        <taxon>Eukaryota</taxon>
        <taxon>Fungi</taxon>
        <taxon>Dikarya</taxon>
        <taxon>Ascomycota</taxon>
        <taxon>Pezizomycotina</taxon>
        <taxon>Dothideomycetes</taxon>
        <taxon>Pleosporomycetidae</taxon>
        <taxon>Pleosporales</taxon>
        <taxon>Pleosporineae</taxon>
        <taxon>Didymellaceae</taxon>
        <taxon>Didymella</taxon>
    </lineage>
</organism>
<gene>
    <name evidence="5" type="ORF">N0V91_009948</name>
</gene>
<feature type="compositionally biased region" description="Low complexity" evidence="3">
    <location>
        <begin position="162"/>
        <end position="177"/>
    </location>
</feature>
<dbReference type="GO" id="GO:0005634">
    <property type="term" value="C:nucleus"/>
    <property type="evidence" value="ECO:0007669"/>
    <property type="project" value="UniProtKB-SubCell"/>
</dbReference>
<accession>A0A9W9D2Y8</accession>
<evidence type="ECO:0000259" key="4">
    <source>
        <dbReference type="Pfam" id="PF13907"/>
    </source>
</evidence>